<protein>
    <submittedName>
        <fullName evidence="1">Uncharacterized protein</fullName>
    </submittedName>
</protein>
<comment type="caution">
    <text evidence="1">The sequence shown here is derived from an EMBL/GenBank/DDBJ whole genome shotgun (WGS) entry which is preliminary data.</text>
</comment>
<organism evidence="1">
    <name type="scientific">gut metagenome</name>
    <dbReference type="NCBI Taxonomy" id="749906"/>
    <lineage>
        <taxon>unclassified sequences</taxon>
        <taxon>metagenomes</taxon>
        <taxon>organismal metagenomes</taxon>
    </lineage>
</organism>
<evidence type="ECO:0000313" key="1">
    <source>
        <dbReference type="EMBL" id="EJX07234.1"/>
    </source>
</evidence>
<reference evidence="1" key="1">
    <citation type="journal article" date="2012" name="PLoS ONE">
        <title>Gene sets for utilization of primary and secondary nutrition supplies in the distal gut of endangered iberian lynx.</title>
        <authorList>
            <person name="Alcaide M."/>
            <person name="Messina E."/>
            <person name="Richter M."/>
            <person name="Bargiela R."/>
            <person name="Peplies J."/>
            <person name="Huws S.A."/>
            <person name="Newbold C.J."/>
            <person name="Golyshin P.N."/>
            <person name="Simon M.A."/>
            <person name="Lopez G."/>
            <person name="Yakimov M.M."/>
            <person name="Ferrer M."/>
        </authorList>
    </citation>
    <scope>NUCLEOTIDE SEQUENCE</scope>
</reference>
<dbReference type="AlphaFoldDB" id="J9GJ41"/>
<sequence length="88" mass="9903">MLCLSFPEWRWLPFGCQTPGPTENRVGRVSNSVSCSSHQFCQVSSVSRLSARFISFAINVSLSIMMFIPHNPTRHQPSSRSCTVSIVW</sequence>
<dbReference type="EMBL" id="AMCI01000934">
    <property type="protein sequence ID" value="EJX07234.1"/>
    <property type="molecule type" value="Genomic_DNA"/>
</dbReference>
<proteinExistence type="predicted"/>
<accession>J9GJ41</accession>
<name>J9GJ41_9ZZZZ</name>
<gene>
    <name evidence="1" type="ORF">EVA_04656</name>
</gene>